<dbReference type="GeneID" id="17350232"/>
<dbReference type="GO" id="GO:0030688">
    <property type="term" value="C:preribosome, small subunit precursor"/>
    <property type="evidence" value="ECO:0007669"/>
    <property type="project" value="TreeGrafter"/>
</dbReference>
<dbReference type="InterPro" id="IPR001313">
    <property type="entry name" value="Pumilio_RNA-bd_rpt"/>
</dbReference>
<dbReference type="GO" id="GO:0000472">
    <property type="term" value="P:endonucleolytic cleavage to generate mature 5'-end of SSU-rRNA from (SSU-rRNA, 5.8S rRNA, LSU-rRNA)"/>
    <property type="evidence" value="ECO:0007669"/>
    <property type="project" value="TreeGrafter"/>
</dbReference>
<dbReference type="GO" id="GO:0005730">
    <property type="term" value="C:nucleolus"/>
    <property type="evidence" value="ECO:0007669"/>
    <property type="project" value="TreeGrafter"/>
</dbReference>
<gene>
    <name evidence="3" type="ORF">CHLNCDRAFT_141850</name>
</gene>
<dbReference type="eggNOG" id="KOG2188">
    <property type="taxonomic scope" value="Eukaryota"/>
</dbReference>
<dbReference type="InterPro" id="IPR040000">
    <property type="entry name" value="NOP9"/>
</dbReference>
<evidence type="ECO:0000256" key="2">
    <source>
        <dbReference type="SAM" id="MobiDB-lite"/>
    </source>
</evidence>
<organism evidence="4">
    <name type="scientific">Chlorella variabilis</name>
    <name type="common">Green alga</name>
    <dbReference type="NCBI Taxonomy" id="554065"/>
    <lineage>
        <taxon>Eukaryota</taxon>
        <taxon>Viridiplantae</taxon>
        <taxon>Chlorophyta</taxon>
        <taxon>core chlorophytes</taxon>
        <taxon>Trebouxiophyceae</taxon>
        <taxon>Chlorellales</taxon>
        <taxon>Chlorellaceae</taxon>
        <taxon>Chlorella clade</taxon>
        <taxon>Chlorella</taxon>
    </lineage>
</organism>
<dbReference type="Pfam" id="PF22493">
    <property type="entry name" value="PUF_NOP9"/>
    <property type="match status" value="1"/>
</dbReference>
<dbReference type="GO" id="GO:0000480">
    <property type="term" value="P:endonucleolytic cleavage in 5'-ETS of tricistronic rRNA transcript (SSU-rRNA, 5.8S rRNA, LSU-rRNA)"/>
    <property type="evidence" value="ECO:0007669"/>
    <property type="project" value="TreeGrafter"/>
</dbReference>
<feature type="compositionally biased region" description="Basic residues" evidence="2">
    <location>
        <begin position="260"/>
        <end position="271"/>
    </location>
</feature>
<evidence type="ECO:0000313" key="3">
    <source>
        <dbReference type="EMBL" id="EFN50799.1"/>
    </source>
</evidence>
<dbReference type="GO" id="GO:0030686">
    <property type="term" value="C:90S preribosome"/>
    <property type="evidence" value="ECO:0007669"/>
    <property type="project" value="TreeGrafter"/>
</dbReference>
<name>E1ZTQ1_CHLVA</name>
<dbReference type="PANTHER" id="PTHR13102">
    <property type="entry name" value="NUCLEOLAR PROTEIN 9"/>
    <property type="match status" value="1"/>
</dbReference>
<dbReference type="RefSeq" id="XP_005842901.1">
    <property type="nucleotide sequence ID" value="XM_005842839.1"/>
</dbReference>
<dbReference type="InParanoid" id="E1ZTQ1"/>
<dbReference type="GO" id="GO:0000056">
    <property type="term" value="P:ribosomal small subunit export from nucleus"/>
    <property type="evidence" value="ECO:0007669"/>
    <property type="project" value="TreeGrafter"/>
</dbReference>
<evidence type="ECO:0000313" key="4">
    <source>
        <dbReference type="Proteomes" id="UP000008141"/>
    </source>
</evidence>
<accession>E1ZTQ1</accession>
<dbReference type="GO" id="GO:0000447">
    <property type="term" value="P:endonucleolytic cleavage in ITS1 to separate SSU-rRNA from 5.8S rRNA and LSU-rRNA from tricistronic rRNA transcript (SSU-rRNA, 5.8S rRNA, LSU-rRNA)"/>
    <property type="evidence" value="ECO:0007669"/>
    <property type="project" value="TreeGrafter"/>
</dbReference>
<dbReference type="InterPro" id="IPR011989">
    <property type="entry name" value="ARM-like"/>
</dbReference>
<dbReference type="OrthoDB" id="392571at2759"/>
<dbReference type="GO" id="GO:0003723">
    <property type="term" value="F:RNA binding"/>
    <property type="evidence" value="ECO:0007669"/>
    <property type="project" value="InterPro"/>
</dbReference>
<feature type="region of interest" description="Disordered" evidence="2">
    <location>
        <begin position="208"/>
        <end position="271"/>
    </location>
</feature>
<dbReference type="EMBL" id="GL433873">
    <property type="protein sequence ID" value="EFN50799.1"/>
    <property type="molecule type" value="Genomic_DNA"/>
</dbReference>
<dbReference type="STRING" id="554065.E1ZTQ1"/>
<dbReference type="KEGG" id="cvr:CHLNCDRAFT_141850"/>
<keyword evidence="4" id="KW-1185">Reference proteome</keyword>
<feature type="compositionally biased region" description="Basic residues" evidence="2">
    <location>
        <begin position="208"/>
        <end position="217"/>
    </location>
</feature>
<sequence>MKRKHGAGEGGQEGAGDEGRPRHSRLDAETISYYEEIAGHFNLAQHPCANFAVQAAVAALRKPQQLKRMFEDLRPSFPQLLRSRRGGVLAALLAAAGRLGTQEAEAAAALWAAAGGGTAGTGSGTSGGAPLAALLTLDTHTQLGGSGGGRLSSLGCAMAAAVLRLPPAACRQWGEAVAALAPAQLQQVARDPGGCRVLEAYFEISKGAKKKKKTKKKERMEAAGDEQQEGGGGEKSADQREQQGGCGTAQKPADAAVAGPHKKKRRQKQKA</sequence>
<dbReference type="AlphaFoldDB" id="E1ZTQ1"/>
<feature type="region of interest" description="Disordered" evidence="2">
    <location>
        <begin position="1"/>
        <end position="23"/>
    </location>
</feature>
<dbReference type="Proteomes" id="UP000008141">
    <property type="component" value="Unassembled WGS sequence"/>
</dbReference>
<dbReference type="Gene3D" id="1.25.10.10">
    <property type="entry name" value="Leucine-rich Repeat Variant"/>
    <property type="match status" value="1"/>
</dbReference>
<evidence type="ECO:0000256" key="1">
    <source>
        <dbReference type="ARBA" id="ARBA00022737"/>
    </source>
</evidence>
<reference evidence="3 4" key="1">
    <citation type="journal article" date="2010" name="Plant Cell">
        <title>The Chlorella variabilis NC64A genome reveals adaptation to photosymbiosis, coevolution with viruses, and cryptic sex.</title>
        <authorList>
            <person name="Blanc G."/>
            <person name="Duncan G."/>
            <person name="Agarkova I."/>
            <person name="Borodovsky M."/>
            <person name="Gurnon J."/>
            <person name="Kuo A."/>
            <person name="Lindquist E."/>
            <person name="Lucas S."/>
            <person name="Pangilinan J."/>
            <person name="Polle J."/>
            <person name="Salamov A."/>
            <person name="Terry A."/>
            <person name="Yamada T."/>
            <person name="Dunigan D.D."/>
            <person name="Grigoriev I.V."/>
            <person name="Claverie J.M."/>
            <person name="Van Etten J.L."/>
        </authorList>
    </citation>
    <scope>NUCLEOTIDE SEQUENCE [LARGE SCALE GENOMIC DNA]</scope>
    <source>
        <strain evidence="3 4">NC64A</strain>
    </source>
</reference>
<dbReference type="PANTHER" id="PTHR13102:SF0">
    <property type="entry name" value="NUCLEOLAR PROTEIN 9"/>
    <property type="match status" value="1"/>
</dbReference>
<proteinExistence type="predicted"/>
<keyword evidence="1" id="KW-0677">Repeat</keyword>
<protein>
    <submittedName>
        <fullName evidence="3">Uncharacterized protein</fullName>
    </submittedName>
</protein>